<evidence type="ECO:0000256" key="1">
    <source>
        <dbReference type="ARBA" id="ARBA00023015"/>
    </source>
</evidence>
<dbReference type="PROSITE" id="PS01124">
    <property type="entry name" value="HTH_ARAC_FAMILY_2"/>
    <property type="match status" value="1"/>
</dbReference>
<dbReference type="PANTHER" id="PTHR43280">
    <property type="entry name" value="ARAC-FAMILY TRANSCRIPTIONAL REGULATOR"/>
    <property type="match status" value="1"/>
</dbReference>
<organism evidence="5 6">
    <name type="scientific">Fusicatenibacter saccharivorans</name>
    <dbReference type="NCBI Taxonomy" id="1150298"/>
    <lineage>
        <taxon>Bacteria</taxon>
        <taxon>Bacillati</taxon>
        <taxon>Bacillota</taxon>
        <taxon>Clostridia</taxon>
        <taxon>Lachnospirales</taxon>
        <taxon>Lachnospiraceae</taxon>
        <taxon>Fusicatenibacter</taxon>
    </lineage>
</organism>
<dbReference type="InterPro" id="IPR014710">
    <property type="entry name" value="RmlC-like_jellyroll"/>
</dbReference>
<evidence type="ECO:0000313" key="5">
    <source>
        <dbReference type="EMBL" id="CUO68352.1"/>
    </source>
</evidence>
<dbReference type="Gene3D" id="2.60.120.10">
    <property type="entry name" value="Jelly Rolls"/>
    <property type="match status" value="1"/>
</dbReference>
<dbReference type="InterPro" id="IPR018062">
    <property type="entry name" value="HTH_AraC-typ_CS"/>
</dbReference>
<dbReference type="InterPro" id="IPR003313">
    <property type="entry name" value="AraC-bd"/>
</dbReference>
<dbReference type="AlphaFoldDB" id="A0A174GZY9"/>
<keyword evidence="5" id="KW-0808">Transferase</keyword>
<dbReference type="GO" id="GO:0032259">
    <property type="term" value="P:methylation"/>
    <property type="evidence" value="ECO:0007669"/>
    <property type="project" value="UniProtKB-KW"/>
</dbReference>
<dbReference type="Pfam" id="PF12833">
    <property type="entry name" value="HTH_18"/>
    <property type="match status" value="1"/>
</dbReference>
<keyword evidence="2" id="KW-0238">DNA-binding</keyword>
<sequence length="293" mass="33852">MNNLYEYIDPIASPYEAFLFDSTRDSLPIPAHWHYYVELLYVLKGEIEVSLDNVTSIGTEGSVILFPPKCVHSIALAKGSVPVQYDVIKFDPNLLPTCKTDELDLRSILHGIHTFRCPCIFSPEQVRKMDLFPLFSDILTEYRDKELGYSMILTADLRKIISRFVRNWQKSGTSFPSPGVHPSYEISFDLISEYIDSHYFEELTVEKLAAMCNMSHSTFSMNFYRRYNMTCKEYITATRINAAENMLLFSSHDVSFIAREVGYPDCSYFIRCYKKIKGITPKQARKIQAEKNK</sequence>
<dbReference type="SMART" id="SM00342">
    <property type="entry name" value="HTH_ARAC"/>
    <property type="match status" value="1"/>
</dbReference>
<feature type="domain" description="HTH araC/xylS-type" evidence="4">
    <location>
        <begin position="189"/>
        <end position="287"/>
    </location>
</feature>
<evidence type="ECO:0000256" key="3">
    <source>
        <dbReference type="ARBA" id="ARBA00023163"/>
    </source>
</evidence>
<dbReference type="Gene3D" id="1.10.10.60">
    <property type="entry name" value="Homeodomain-like"/>
    <property type="match status" value="2"/>
</dbReference>
<evidence type="ECO:0000259" key="4">
    <source>
        <dbReference type="PROSITE" id="PS01124"/>
    </source>
</evidence>
<dbReference type="Pfam" id="PF02311">
    <property type="entry name" value="AraC_binding"/>
    <property type="match status" value="1"/>
</dbReference>
<dbReference type="GO" id="GO:0043565">
    <property type="term" value="F:sequence-specific DNA binding"/>
    <property type="evidence" value="ECO:0007669"/>
    <property type="project" value="InterPro"/>
</dbReference>
<dbReference type="RefSeq" id="WP_055228263.1">
    <property type="nucleotide sequence ID" value="NZ_CAXSRP010000011.1"/>
</dbReference>
<dbReference type="GO" id="GO:0008168">
    <property type="term" value="F:methyltransferase activity"/>
    <property type="evidence" value="ECO:0007669"/>
    <property type="project" value="UniProtKB-KW"/>
</dbReference>
<dbReference type="PANTHER" id="PTHR43280:SF28">
    <property type="entry name" value="HTH-TYPE TRANSCRIPTIONAL ACTIVATOR RHAS"/>
    <property type="match status" value="1"/>
</dbReference>
<dbReference type="CDD" id="cd02208">
    <property type="entry name" value="cupin_RmlC-like"/>
    <property type="match status" value="1"/>
</dbReference>
<dbReference type="GO" id="GO:0003700">
    <property type="term" value="F:DNA-binding transcription factor activity"/>
    <property type="evidence" value="ECO:0007669"/>
    <property type="project" value="InterPro"/>
</dbReference>
<dbReference type="EMBL" id="CYYV01000012">
    <property type="protein sequence ID" value="CUO68352.1"/>
    <property type="molecule type" value="Genomic_DNA"/>
</dbReference>
<dbReference type="SUPFAM" id="SSF51215">
    <property type="entry name" value="Regulatory protein AraC"/>
    <property type="match status" value="1"/>
</dbReference>
<keyword evidence="3" id="KW-0804">Transcription</keyword>
<reference evidence="5 6" key="1">
    <citation type="submission" date="2015-09" db="EMBL/GenBank/DDBJ databases">
        <authorList>
            <consortium name="Pathogen Informatics"/>
        </authorList>
    </citation>
    <scope>NUCLEOTIDE SEQUENCE [LARGE SCALE GENOMIC DNA]</scope>
    <source>
        <strain evidence="5 6">2789STDY5608849</strain>
    </source>
</reference>
<proteinExistence type="predicted"/>
<protein>
    <submittedName>
        <fullName evidence="5">Methylphosphotriester-DNA--protein-cysteine S-methyltransferase</fullName>
        <ecNumber evidence="5">2.1.1.-</ecNumber>
    </submittedName>
</protein>
<evidence type="ECO:0000313" key="6">
    <source>
        <dbReference type="Proteomes" id="UP000095706"/>
    </source>
</evidence>
<dbReference type="SUPFAM" id="SSF46689">
    <property type="entry name" value="Homeodomain-like"/>
    <property type="match status" value="2"/>
</dbReference>
<keyword evidence="5" id="KW-0489">Methyltransferase</keyword>
<evidence type="ECO:0000256" key="2">
    <source>
        <dbReference type="ARBA" id="ARBA00023125"/>
    </source>
</evidence>
<dbReference type="EC" id="2.1.1.-" evidence="5"/>
<dbReference type="Proteomes" id="UP000095706">
    <property type="component" value="Unassembled WGS sequence"/>
</dbReference>
<name>A0A174GZY9_9FIRM</name>
<gene>
    <name evidence="5" type="primary">adaA_5</name>
    <name evidence="5" type="ORF">ERS852406_02571</name>
</gene>
<dbReference type="PROSITE" id="PS00041">
    <property type="entry name" value="HTH_ARAC_FAMILY_1"/>
    <property type="match status" value="1"/>
</dbReference>
<dbReference type="InterPro" id="IPR009057">
    <property type="entry name" value="Homeodomain-like_sf"/>
</dbReference>
<accession>A0A174GZY9</accession>
<keyword evidence="1" id="KW-0805">Transcription regulation</keyword>
<dbReference type="InterPro" id="IPR018060">
    <property type="entry name" value="HTH_AraC"/>
</dbReference>
<dbReference type="InterPro" id="IPR037923">
    <property type="entry name" value="HTH-like"/>
</dbReference>